<keyword evidence="13" id="KW-0812">Transmembrane</keyword>
<dbReference type="InterPro" id="IPR003961">
    <property type="entry name" value="FN3_dom"/>
</dbReference>
<dbReference type="FunFam" id="2.60.40.10:FF:000655">
    <property type="entry name" value="brother of CDO isoform X1"/>
    <property type="match status" value="1"/>
</dbReference>
<dbReference type="OrthoDB" id="9998697at2759"/>
<keyword evidence="7 13" id="KW-0472">Membrane</keyword>
<dbReference type="Pfam" id="PF07679">
    <property type="entry name" value="I-set"/>
    <property type="match status" value="2"/>
</dbReference>
<reference evidence="16 17" key="1">
    <citation type="journal article" date="2019" name="Sci. Data">
        <title>Hybrid genome assembly and annotation of Danionella translucida.</title>
        <authorList>
            <person name="Kadobianskyi M."/>
            <person name="Schulze L."/>
            <person name="Schuelke M."/>
            <person name="Judkewitz B."/>
        </authorList>
    </citation>
    <scope>NUCLEOTIDE SEQUENCE [LARGE SCALE GENOMIC DNA]</scope>
    <source>
        <strain evidence="16 17">Bolton</strain>
    </source>
</reference>
<feature type="region of interest" description="Disordered" evidence="12">
    <location>
        <begin position="639"/>
        <end position="664"/>
    </location>
</feature>
<dbReference type="FunFam" id="2.60.40.10:FF:000205">
    <property type="entry name" value="Cell adhesion associated, oncogene regulated"/>
    <property type="match status" value="1"/>
</dbReference>
<evidence type="ECO:0000256" key="3">
    <source>
        <dbReference type="ARBA" id="ARBA00022475"/>
    </source>
</evidence>
<dbReference type="Gene3D" id="2.60.40.10">
    <property type="entry name" value="Immunoglobulins"/>
    <property type="match status" value="7"/>
</dbReference>
<dbReference type="InterPro" id="IPR036179">
    <property type="entry name" value="Ig-like_dom_sf"/>
</dbReference>
<feature type="domain" description="Ig-like" evidence="14">
    <location>
        <begin position="315"/>
        <end position="396"/>
    </location>
</feature>
<dbReference type="CDD" id="cd00063">
    <property type="entry name" value="FN3"/>
    <property type="match status" value="3"/>
</dbReference>
<evidence type="ECO:0000256" key="4">
    <source>
        <dbReference type="ARBA" id="ARBA00022729"/>
    </source>
</evidence>
<organism evidence="16 17">
    <name type="scientific">Danionella cerebrum</name>
    <dbReference type="NCBI Taxonomy" id="2873325"/>
    <lineage>
        <taxon>Eukaryota</taxon>
        <taxon>Metazoa</taxon>
        <taxon>Chordata</taxon>
        <taxon>Craniata</taxon>
        <taxon>Vertebrata</taxon>
        <taxon>Euteleostomi</taxon>
        <taxon>Actinopterygii</taxon>
        <taxon>Neopterygii</taxon>
        <taxon>Teleostei</taxon>
        <taxon>Ostariophysi</taxon>
        <taxon>Cypriniformes</taxon>
        <taxon>Danionidae</taxon>
        <taxon>Danioninae</taxon>
        <taxon>Danionella</taxon>
    </lineage>
</organism>
<feature type="region of interest" description="Disordered" evidence="12">
    <location>
        <begin position="1109"/>
        <end position="1130"/>
    </location>
</feature>
<dbReference type="AlphaFoldDB" id="A0A553QUW9"/>
<dbReference type="FunFam" id="2.60.40.10:FF:000273">
    <property type="entry name" value="contactin-3 isoform X1"/>
    <property type="match status" value="1"/>
</dbReference>
<protein>
    <recommendedName>
        <fullName evidence="11">Brother of CDO</fullName>
    </recommendedName>
</protein>
<feature type="domain" description="Ig-like" evidence="14">
    <location>
        <begin position="404"/>
        <end position="483"/>
    </location>
</feature>
<dbReference type="GO" id="GO:0007411">
    <property type="term" value="P:axon guidance"/>
    <property type="evidence" value="ECO:0007669"/>
    <property type="project" value="TreeGrafter"/>
</dbReference>
<evidence type="ECO:0000256" key="11">
    <source>
        <dbReference type="ARBA" id="ARBA00067175"/>
    </source>
</evidence>
<feature type="domain" description="Fibronectin type-III" evidence="15">
    <location>
        <begin position="789"/>
        <end position="884"/>
    </location>
</feature>
<evidence type="ECO:0000313" key="16">
    <source>
        <dbReference type="EMBL" id="TRY93773.1"/>
    </source>
</evidence>
<dbReference type="InterPro" id="IPR036116">
    <property type="entry name" value="FN3_sf"/>
</dbReference>
<evidence type="ECO:0000256" key="8">
    <source>
        <dbReference type="ARBA" id="ARBA00023157"/>
    </source>
</evidence>
<evidence type="ECO:0000256" key="2">
    <source>
        <dbReference type="ARBA" id="ARBA00004479"/>
    </source>
</evidence>
<keyword evidence="13" id="KW-1133">Transmembrane helix</keyword>
<dbReference type="PROSITE" id="PS50853">
    <property type="entry name" value="FN3"/>
    <property type="match status" value="3"/>
</dbReference>
<gene>
    <name evidence="16" type="ORF">DNTS_001728</name>
</gene>
<feature type="domain" description="Ig-like" evidence="14">
    <location>
        <begin position="206"/>
        <end position="292"/>
    </location>
</feature>
<dbReference type="Pfam" id="PF13895">
    <property type="entry name" value="Ig_2"/>
    <property type="match status" value="1"/>
</dbReference>
<feature type="transmembrane region" description="Helical" evidence="13">
    <location>
        <begin position="914"/>
        <end position="940"/>
    </location>
</feature>
<dbReference type="GO" id="GO:0030424">
    <property type="term" value="C:axon"/>
    <property type="evidence" value="ECO:0007669"/>
    <property type="project" value="TreeGrafter"/>
</dbReference>
<dbReference type="SMART" id="SM00060">
    <property type="entry name" value="FN3"/>
    <property type="match status" value="3"/>
</dbReference>
<sequence length="1130" mass="123736">MGVELCVFVYVLESLGAMDHPPPPDGKFSLSLSPHLHRLSVWKMSGTPWEGKRKTPALCALCVLLCSLQHSAAVTDDVPVFTEEPLSVVQKLGGSVTLGCSVLPDHANISWRLNGRELPEGGNGVLVRPGSLFIPSLSNLTVGIYQCVATTSVGSCASVAANVTAAICQGSDGSSGMAVACDRKPKVVSRLHISKFCPVVFALAVPELRDFEPDDQQEIEVDEGNTAVIECHLPESQPKAQVRYSVKQEWLETSKGNYLIMPSGNLQIANATQDDEGPYKCAAYNPVTQEIKTSSSTDRLRIRRSTSEAARIIYPPASRSIMVNKGQRLVLECVASGIPTPQVTWAKDGLDLRNHNNTRFLLSNLLIDAATEGDSGTYVCHADNGIGSAHSAQVLYDVQVFEPPQVRVELQQQEVAWGDSVRFSCQVTGKPMPTVVWLHNAEPLSSSSRHRVSAQVLRVLNVGPQDDGVYQCMAENGPVAIISIFFGFETLPFVLSVPSRSVKLPLIRPLSPDKVLREQPPLKPISTGAVLPLDCSHVRVSPADAPVILSQPRTGKADYYELIWKPRHDGGVPVLEYVVKYRKAGESPGEWTTNTISGSQHKLTLTKLQPASLYEVEMAAKNCAGLGQPAMMTFRTGKWRRGGPIGPPKTPVQPRLSRKSTFTPPPPPLMMMTIVVFAPPEAPDRPTVSMATETSAYVTWIPRGNRGFPIQSFCVEYKKLRKGSGDWEVAVNNIPPSRLSVEVSSLEKGTSYKFRVLAVNVLGASPPSAPSKAYAVVGSGQPNRRPIDGPYITYNEAINETTIILKWTYTPVNNTPIYGFYIFYRPTDSDNDSDYKKDIVEGDRYWHSITDLQPETAYDIKMQCFNEGGESEFGNVVILETKARPHQRTTPPETSSSRPGHSGNPVPRPGDLPYLIVGVVLGAFVFIIVAFIPICLWRVWAKQKQTLDMRFPALAATVSPCQYTMVPLQGLAMGRPCSVDPHVTPVHAVYSPKEPISNGKHAAQPLPVQRECPDYEMEYDALLPQKRPPQQAHLYNYCNGGPVCPAEERCEMNGCPQQVPGQSDTSTPLQYVDPVLRSVRDSMLMEEELSDLPLLTTIDASINRLLREAEETAPSIKPTQEPETLDPIDA</sequence>
<evidence type="ECO:0000256" key="7">
    <source>
        <dbReference type="ARBA" id="ARBA00023136"/>
    </source>
</evidence>
<evidence type="ECO:0000256" key="1">
    <source>
        <dbReference type="ARBA" id="ARBA00004162"/>
    </source>
</evidence>
<keyword evidence="3" id="KW-1003">Cell membrane</keyword>
<evidence type="ECO:0000256" key="5">
    <source>
        <dbReference type="ARBA" id="ARBA00022737"/>
    </source>
</evidence>
<keyword evidence="10" id="KW-0393">Immunoglobulin domain</keyword>
<proteinExistence type="predicted"/>
<evidence type="ECO:0000256" key="6">
    <source>
        <dbReference type="ARBA" id="ARBA00022889"/>
    </source>
</evidence>
<dbReference type="Pfam" id="PF00041">
    <property type="entry name" value="fn3"/>
    <property type="match status" value="3"/>
</dbReference>
<evidence type="ECO:0000256" key="12">
    <source>
        <dbReference type="SAM" id="MobiDB-lite"/>
    </source>
</evidence>
<comment type="subcellular location">
    <subcellularLocation>
        <location evidence="1">Cell membrane</location>
        <topology evidence="1">Single-pass membrane protein</topology>
    </subcellularLocation>
    <subcellularLocation>
        <location evidence="2">Membrane</location>
        <topology evidence="2">Single-pass type I membrane protein</topology>
    </subcellularLocation>
</comment>
<evidence type="ECO:0000313" key="17">
    <source>
        <dbReference type="Proteomes" id="UP000316079"/>
    </source>
</evidence>
<feature type="domain" description="Fibronectin type-III" evidence="15">
    <location>
        <begin position="682"/>
        <end position="778"/>
    </location>
</feature>
<dbReference type="InterPro" id="IPR013098">
    <property type="entry name" value="Ig_I-set"/>
</dbReference>
<keyword evidence="17" id="KW-1185">Reference proteome</keyword>
<dbReference type="EMBL" id="SRMA01025499">
    <property type="protein sequence ID" value="TRY93773.1"/>
    <property type="molecule type" value="Genomic_DNA"/>
</dbReference>
<keyword evidence="8" id="KW-1015">Disulfide bond</keyword>
<dbReference type="FunFam" id="2.60.40.10:FF:000327">
    <property type="entry name" value="Cell adhesion associated, oncogene regulated"/>
    <property type="match status" value="1"/>
</dbReference>
<dbReference type="GO" id="GO:0005886">
    <property type="term" value="C:plasma membrane"/>
    <property type="evidence" value="ECO:0007669"/>
    <property type="project" value="UniProtKB-SubCell"/>
</dbReference>
<accession>A0A553QUW9</accession>
<keyword evidence="4" id="KW-0732">Signal</keyword>
<dbReference type="STRING" id="623744.A0A553QUW9"/>
<dbReference type="PROSITE" id="PS50835">
    <property type="entry name" value="IG_LIKE"/>
    <property type="match status" value="4"/>
</dbReference>
<dbReference type="InterPro" id="IPR003599">
    <property type="entry name" value="Ig_sub"/>
</dbReference>
<dbReference type="Proteomes" id="UP000316079">
    <property type="component" value="Unassembled WGS sequence"/>
</dbReference>
<dbReference type="InterPro" id="IPR007110">
    <property type="entry name" value="Ig-like_dom"/>
</dbReference>
<evidence type="ECO:0000259" key="14">
    <source>
        <dbReference type="PROSITE" id="PS50835"/>
    </source>
</evidence>
<evidence type="ECO:0000256" key="10">
    <source>
        <dbReference type="ARBA" id="ARBA00023319"/>
    </source>
</evidence>
<evidence type="ECO:0000259" key="15">
    <source>
        <dbReference type="PROSITE" id="PS50853"/>
    </source>
</evidence>
<dbReference type="SUPFAM" id="SSF49265">
    <property type="entry name" value="Fibronectin type III"/>
    <property type="match status" value="2"/>
</dbReference>
<dbReference type="InterPro" id="IPR003598">
    <property type="entry name" value="Ig_sub2"/>
</dbReference>
<dbReference type="GO" id="GO:0098609">
    <property type="term" value="P:cell-cell adhesion"/>
    <property type="evidence" value="ECO:0007669"/>
    <property type="project" value="TreeGrafter"/>
</dbReference>
<name>A0A553QUW9_9TELE</name>
<evidence type="ECO:0000256" key="13">
    <source>
        <dbReference type="SAM" id="Phobius"/>
    </source>
</evidence>
<dbReference type="FunFam" id="2.60.40.10:FF:000852">
    <property type="entry name" value="brother of CDO isoform X1"/>
    <property type="match status" value="1"/>
</dbReference>
<feature type="domain" description="Fibronectin type-III" evidence="15">
    <location>
        <begin position="545"/>
        <end position="642"/>
    </location>
</feature>
<dbReference type="SMART" id="SM00409">
    <property type="entry name" value="IG"/>
    <property type="match status" value="4"/>
</dbReference>
<keyword evidence="9" id="KW-0325">Glycoprotein</keyword>
<feature type="domain" description="Ig-like" evidence="14">
    <location>
        <begin position="79"/>
        <end position="164"/>
    </location>
</feature>
<evidence type="ECO:0000256" key="9">
    <source>
        <dbReference type="ARBA" id="ARBA00023180"/>
    </source>
</evidence>
<feature type="compositionally biased region" description="Polar residues" evidence="12">
    <location>
        <begin position="888"/>
        <end position="899"/>
    </location>
</feature>
<keyword evidence="5" id="KW-0677">Repeat</keyword>
<keyword evidence="6" id="KW-0130">Cell adhesion</keyword>
<dbReference type="SMART" id="SM00408">
    <property type="entry name" value="IGc2"/>
    <property type="match status" value="4"/>
</dbReference>
<dbReference type="PANTHER" id="PTHR44170:SF3">
    <property type="entry name" value="BROTHER OF CDO"/>
    <property type="match status" value="1"/>
</dbReference>
<dbReference type="PANTHER" id="PTHR44170">
    <property type="entry name" value="PROTEIN SIDEKICK"/>
    <property type="match status" value="1"/>
</dbReference>
<dbReference type="InterPro" id="IPR013783">
    <property type="entry name" value="Ig-like_fold"/>
</dbReference>
<comment type="caution">
    <text evidence="16">The sequence shown here is derived from an EMBL/GenBank/DDBJ whole genome shotgun (WGS) entry which is preliminary data.</text>
</comment>
<feature type="region of interest" description="Disordered" evidence="12">
    <location>
        <begin position="882"/>
        <end position="906"/>
    </location>
</feature>
<dbReference type="SUPFAM" id="SSF48726">
    <property type="entry name" value="Immunoglobulin"/>
    <property type="match status" value="4"/>
</dbReference>
<dbReference type="Pfam" id="PF13927">
    <property type="entry name" value="Ig_3"/>
    <property type="match status" value="1"/>
</dbReference>